<dbReference type="AlphaFoldDB" id="A0A931N4F4"/>
<protein>
    <submittedName>
        <fullName evidence="1">Uncharacterized protein</fullName>
    </submittedName>
</protein>
<name>A0A931N4F4_9NOCA</name>
<evidence type="ECO:0000313" key="2">
    <source>
        <dbReference type="Proteomes" id="UP000655751"/>
    </source>
</evidence>
<proteinExistence type="predicted"/>
<comment type="caution">
    <text evidence="1">The sequence shown here is derived from an EMBL/GenBank/DDBJ whole genome shotgun (WGS) entry which is preliminary data.</text>
</comment>
<gene>
    <name evidence="1" type="ORF">IT779_20455</name>
</gene>
<reference evidence="1" key="1">
    <citation type="submission" date="2020-11" db="EMBL/GenBank/DDBJ databases">
        <title>Nocardia NEAU-351.nov., a novel actinomycete isolated from the cow dung.</title>
        <authorList>
            <person name="Zhang X."/>
        </authorList>
    </citation>
    <scope>NUCLEOTIDE SEQUENCE</scope>
    <source>
        <strain evidence="1">NEAU-351</strain>
    </source>
</reference>
<accession>A0A931N4F4</accession>
<dbReference type="RefSeq" id="WP_196150970.1">
    <property type="nucleotide sequence ID" value="NZ_JADMLG010000008.1"/>
</dbReference>
<dbReference type="EMBL" id="JADMLG010000008">
    <property type="protein sequence ID" value="MBH0778657.1"/>
    <property type="molecule type" value="Genomic_DNA"/>
</dbReference>
<evidence type="ECO:0000313" key="1">
    <source>
        <dbReference type="EMBL" id="MBH0778657.1"/>
    </source>
</evidence>
<sequence length="214" mass="22883">MSSTVPIAVEIPQGYIALPLTGIDDAIARTESLFAAGDLEMLTDTAPAILQALKTTLTELARLDTVYCGIGRHISADGGQISSTLTVAVSEYGERRNPRLTLGDVLIGRRDAGERYTNAELVDVNGRTVLLLDRTRAVPTPALPGYDLSEPEQQVYQIEAIVSSPDGSAIAVVELSTAFADHGEEYLVPIAEMAASIRFENTSSRSSMPFSLDL</sequence>
<keyword evidence="2" id="KW-1185">Reference proteome</keyword>
<organism evidence="1 2">
    <name type="scientific">Nocardia bovistercoris</name>
    <dbReference type="NCBI Taxonomy" id="2785916"/>
    <lineage>
        <taxon>Bacteria</taxon>
        <taxon>Bacillati</taxon>
        <taxon>Actinomycetota</taxon>
        <taxon>Actinomycetes</taxon>
        <taxon>Mycobacteriales</taxon>
        <taxon>Nocardiaceae</taxon>
        <taxon>Nocardia</taxon>
    </lineage>
</organism>
<dbReference type="Proteomes" id="UP000655751">
    <property type="component" value="Unassembled WGS sequence"/>
</dbReference>